<evidence type="ECO:0000313" key="2">
    <source>
        <dbReference type="Proteomes" id="UP000199382"/>
    </source>
</evidence>
<dbReference type="EMBL" id="FNEK01000010">
    <property type="protein sequence ID" value="SDJ00233.1"/>
    <property type="molecule type" value="Genomic_DNA"/>
</dbReference>
<dbReference type="Proteomes" id="UP000199382">
    <property type="component" value="Unassembled WGS sequence"/>
</dbReference>
<gene>
    <name evidence="1" type="ORF">SAMN04488026_101050</name>
</gene>
<keyword evidence="2" id="KW-1185">Reference proteome</keyword>
<reference evidence="1 2" key="1">
    <citation type="submission" date="2016-10" db="EMBL/GenBank/DDBJ databases">
        <authorList>
            <person name="de Groot N.N."/>
        </authorList>
    </citation>
    <scope>NUCLEOTIDE SEQUENCE [LARGE SCALE GENOMIC DNA]</scope>
    <source>
        <strain evidence="1 2">DSM 25294</strain>
    </source>
</reference>
<dbReference type="AlphaFoldDB" id="A0A1G8Q680"/>
<organism evidence="1 2">
    <name type="scientific">Aliiruegeria lutimaris</name>
    <dbReference type="NCBI Taxonomy" id="571298"/>
    <lineage>
        <taxon>Bacteria</taxon>
        <taxon>Pseudomonadati</taxon>
        <taxon>Pseudomonadota</taxon>
        <taxon>Alphaproteobacteria</taxon>
        <taxon>Rhodobacterales</taxon>
        <taxon>Roseobacteraceae</taxon>
        <taxon>Aliiruegeria</taxon>
    </lineage>
</organism>
<proteinExistence type="predicted"/>
<evidence type="ECO:0000313" key="1">
    <source>
        <dbReference type="EMBL" id="SDJ00233.1"/>
    </source>
</evidence>
<accession>A0A1G8Q680</accession>
<name>A0A1G8Q680_9RHOB</name>
<sequence length="66" mass="7523">MSPADACMTLLQNSFALDPTNHKEAARRFELASDMARRVPVFSLRYPRRYDALPEVIDKIQSVAKL</sequence>
<protein>
    <submittedName>
        <fullName evidence="1">Uncharacterized protein</fullName>
    </submittedName>
</protein>
<dbReference type="STRING" id="571298.SAMN04488026_101050"/>